<protein>
    <recommendedName>
        <fullName evidence="7">Small ribosomal subunit protein mS31</fullName>
    </recommendedName>
    <alternativeName>
        <fullName evidence="8">28S ribosomal protein S31, mitochondrial</fullName>
    </alternativeName>
</protein>
<keyword evidence="11" id="KW-1185">Reference proteome</keyword>
<dbReference type="AlphaFoldDB" id="A0A9Q1I1Q7"/>
<comment type="caution">
    <text evidence="10">The sequence shown here is derived from an EMBL/GenBank/DDBJ whole genome shotgun (WGS) entry which is preliminary data.</text>
</comment>
<evidence type="ECO:0000256" key="4">
    <source>
        <dbReference type="ARBA" id="ARBA00022980"/>
    </source>
</evidence>
<accession>A0A9Q1I1Q7</accession>
<feature type="region of interest" description="Disordered" evidence="9">
    <location>
        <begin position="95"/>
        <end position="119"/>
    </location>
</feature>
<dbReference type="EMBL" id="JAFJMO010000005">
    <property type="protein sequence ID" value="KAJ8276126.1"/>
    <property type="molecule type" value="Genomic_DNA"/>
</dbReference>
<evidence type="ECO:0000256" key="3">
    <source>
        <dbReference type="ARBA" id="ARBA00022946"/>
    </source>
</evidence>
<sequence>MYRRLFFVVSQGRNTILFSEEGGLLFPATLSIYRSAIRGGQKSLGTSAVACSEIKDAPELPKQEQKVEDGEKPKAGKENILDLLTSMKVQVTIKKEKRKEPVSQKAMDELPPQSQESLSPDLVAAASDAVSSMPDPKKATLELLMQLRKHEALPETERKGDGNSIGSIIAHMKVGKQNNFRPNKEPAKQISVDNGQGDIVETTPKFKVAEKRTGMFRAKRLNIFTPVHESETEQDAAVTVPTLSLWDLKFAKHLASVIDTRPRNGFEEMIQWTEEGKLWEYPVDNEAGMEEEARVPFHEHIFLEKHLEEGFPSQGPVRHFMELVVVGLSKNPNMTVREKVEHIAWFRQYFQQKEDILREAEAHLN</sequence>
<evidence type="ECO:0000256" key="6">
    <source>
        <dbReference type="ARBA" id="ARBA00023274"/>
    </source>
</evidence>
<name>A0A9Q1I1Q7_CONCO</name>
<dbReference type="Pfam" id="PF15433">
    <property type="entry name" value="MRP-S31"/>
    <property type="match status" value="1"/>
</dbReference>
<keyword evidence="6" id="KW-0687">Ribonucleoprotein</keyword>
<evidence type="ECO:0000256" key="1">
    <source>
        <dbReference type="ARBA" id="ARBA00004173"/>
    </source>
</evidence>
<dbReference type="PANTHER" id="PTHR13231">
    <property type="entry name" value="MITOCHONDRIAL RIBOSOMAL PROTEIN S31"/>
    <property type="match status" value="1"/>
</dbReference>
<feature type="compositionally biased region" description="Basic and acidic residues" evidence="9">
    <location>
        <begin position="98"/>
        <end position="108"/>
    </location>
</feature>
<evidence type="ECO:0000313" key="10">
    <source>
        <dbReference type="EMBL" id="KAJ8276126.1"/>
    </source>
</evidence>
<evidence type="ECO:0000256" key="9">
    <source>
        <dbReference type="SAM" id="MobiDB-lite"/>
    </source>
</evidence>
<reference evidence="10" key="1">
    <citation type="journal article" date="2023" name="Science">
        <title>Genome structures resolve the early diversification of teleost fishes.</title>
        <authorList>
            <person name="Parey E."/>
            <person name="Louis A."/>
            <person name="Montfort J."/>
            <person name="Bouchez O."/>
            <person name="Roques C."/>
            <person name="Iampietro C."/>
            <person name="Lluch J."/>
            <person name="Castinel A."/>
            <person name="Donnadieu C."/>
            <person name="Desvignes T."/>
            <person name="Floi Bucao C."/>
            <person name="Jouanno E."/>
            <person name="Wen M."/>
            <person name="Mejri S."/>
            <person name="Dirks R."/>
            <person name="Jansen H."/>
            <person name="Henkel C."/>
            <person name="Chen W.J."/>
            <person name="Zahm M."/>
            <person name="Cabau C."/>
            <person name="Klopp C."/>
            <person name="Thompson A.W."/>
            <person name="Robinson-Rechavi M."/>
            <person name="Braasch I."/>
            <person name="Lecointre G."/>
            <person name="Bobe J."/>
            <person name="Postlethwait J.H."/>
            <person name="Berthelot C."/>
            <person name="Roest Crollius H."/>
            <person name="Guiguen Y."/>
        </authorList>
    </citation>
    <scope>NUCLEOTIDE SEQUENCE</scope>
    <source>
        <strain evidence="10">Concon-B</strain>
    </source>
</reference>
<proteinExistence type="inferred from homology"/>
<dbReference type="OrthoDB" id="5989925at2759"/>
<evidence type="ECO:0000256" key="5">
    <source>
        <dbReference type="ARBA" id="ARBA00023128"/>
    </source>
</evidence>
<comment type="similarity">
    <text evidence="2">Belongs to the mitochondrion-specific ribosomal protein mS31 family.</text>
</comment>
<dbReference type="Proteomes" id="UP001152803">
    <property type="component" value="Unassembled WGS sequence"/>
</dbReference>
<keyword evidence="4" id="KW-0689">Ribosomal protein</keyword>
<comment type="subcellular location">
    <subcellularLocation>
        <location evidence="1">Mitochondrion</location>
    </subcellularLocation>
</comment>
<evidence type="ECO:0000256" key="7">
    <source>
        <dbReference type="ARBA" id="ARBA00035133"/>
    </source>
</evidence>
<organism evidence="10 11">
    <name type="scientific">Conger conger</name>
    <name type="common">Conger eel</name>
    <name type="synonym">Muraena conger</name>
    <dbReference type="NCBI Taxonomy" id="82655"/>
    <lineage>
        <taxon>Eukaryota</taxon>
        <taxon>Metazoa</taxon>
        <taxon>Chordata</taxon>
        <taxon>Craniata</taxon>
        <taxon>Vertebrata</taxon>
        <taxon>Euteleostomi</taxon>
        <taxon>Actinopterygii</taxon>
        <taxon>Neopterygii</taxon>
        <taxon>Teleostei</taxon>
        <taxon>Anguilliformes</taxon>
        <taxon>Congridae</taxon>
        <taxon>Conger</taxon>
    </lineage>
</organism>
<dbReference type="PANTHER" id="PTHR13231:SF3">
    <property type="entry name" value="SMALL RIBOSOMAL SUBUNIT PROTEIN MS31"/>
    <property type="match status" value="1"/>
</dbReference>
<keyword evidence="5" id="KW-0496">Mitochondrion</keyword>
<evidence type="ECO:0000256" key="2">
    <source>
        <dbReference type="ARBA" id="ARBA00011057"/>
    </source>
</evidence>
<evidence type="ECO:0000256" key="8">
    <source>
        <dbReference type="ARBA" id="ARBA00035363"/>
    </source>
</evidence>
<keyword evidence="3" id="KW-0809">Transit peptide</keyword>
<dbReference type="InterPro" id="IPR026299">
    <property type="entry name" value="MRP-S31"/>
</dbReference>
<evidence type="ECO:0000313" key="11">
    <source>
        <dbReference type="Proteomes" id="UP001152803"/>
    </source>
</evidence>
<gene>
    <name evidence="10" type="ORF">COCON_G00078780</name>
</gene>
<dbReference type="GO" id="GO:0005763">
    <property type="term" value="C:mitochondrial small ribosomal subunit"/>
    <property type="evidence" value="ECO:0007669"/>
    <property type="project" value="InterPro"/>
</dbReference>
<dbReference type="GO" id="GO:0003735">
    <property type="term" value="F:structural constituent of ribosome"/>
    <property type="evidence" value="ECO:0007669"/>
    <property type="project" value="InterPro"/>
</dbReference>